<feature type="region of interest" description="Disordered" evidence="1">
    <location>
        <begin position="67"/>
        <end position="95"/>
    </location>
</feature>
<protein>
    <submittedName>
        <fullName evidence="3">Uncharacterized protein</fullName>
    </submittedName>
</protein>
<accession>A0A8I6Z4G4</accession>
<evidence type="ECO:0000256" key="2">
    <source>
        <dbReference type="SAM" id="SignalP"/>
    </source>
</evidence>
<feature type="chain" id="PRO_5035199673" evidence="2">
    <location>
        <begin position="25"/>
        <end position="108"/>
    </location>
</feature>
<reference evidence="4" key="1">
    <citation type="journal article" date="2012" name="Nature">
        <title>A physical, genetic and functional sequence assembly of the barley genome.</title>
        <authorList>
            <consortium name="The International Barley Genome Sequencing Consortium"/>
            <person name="Mayer K.F."/>
            <person name="Waugh R."/>
            <person name="Brown J.W."/>
            <person name="Schulman A."/>
            <person name="Langridge P."/>
            <person name="Platzer M."/>
            <person name="Fincher G.B."/>
            <person name="Muehlbauer G.J."/>
            <person name="Sato K."/>
            <person name="Close T.J."/>
            <person name="Wise R.P."/>
            <person name="Stein N."/>
        </authorList>
    </citation>
    <scope>NUCLEOTIDE SEQUENCE [LARGE SCALE GENOMIC DNA]</scope>
    <source>
        <strain evidence="4">cv. Morex</strain>
    </source>
</reference>
<sequence>MMYQQRATCFLLLVVFLLVLPSMASYPCVAAAHDLLRQAPDGDVGVWSGPDGMNYEGEKVLGTRTARRLGRRIPMKNPPSPIPNENSGVVLPLTPPPSTLINKQVLGD</sequence>
<organism evidence="3 4">
    <name type="scientific">Hordeum vulgare subsp. vulgare</name>
    <name type="common">Domesticated barley</name>
    <dbReference type="NCBI Taxonomy" id="112509"/>
    <lineage>
        <taxon>Eukaryota</taxon>
        <taxon>Viridiplantae</taxon>
        <taxon>Streptophyta</taxon>
        <taxon>Embryophyta</taxon>
        <taxon>Tracheophyta</taxon>
        <taxon>Spermatophyta</taxon>
        <taxon>Magnoliopsida</taxon>
        <taxon>Liliopsida</taxon>
        <taxon>Poales</taxon>
        <taxon>Poaceae</taxon>
        <taxon>BOP clade</taxon>
        <taxon>Pooideae</taxon>
        <taxon>Triticodae</taxon>
        <taxon>Triticeae</taxon>
        <taxon>Hordeinae</taxon>
        <taxon>Hordeum</taxon>
    </lineage>
</organism>
<keyword evidence="2" id="KW-0732">Signal</keyword>
<dbReference type="EnsemblPlants" id="HORVU.MOREX.r3.6HG0625140.1">
    <property type="protein sequence ID" value="HORVU.MOREX.r3.6HG0625140.1"/>
    <property type="gene ID" value="HORVU.MOREX.r3.6HG0625140"/>
</dbReference>
<evidence type="ECO:0000313" key="3">
    <source>
        <dbReference type="EnsemblPlants" id="HORVU.MOREX.r3.6HG0625140.1"/>
    </source>
</evidence>
<reference evidence="3" key="2">
    <citation type="submission" date="2020-10" db="EMBL/GenBank/DDBJ databases">
        <authorList>
            <person name="Scholz U."/>
            <person name="Mascher M."/>
            <person name="Fiebig A."/>
        </authorList>
    </citation>
    <scope>NUCLEOTIDE SEQUENCE [LARGE SCALE GENOMIC DNA]</scope>
    <source>
        <strain evidence="3">cv. Morex</strain>
    </source>
</reference>
<dbReference type="AlphaFoldDB" id="A0A8I6Z4G4"/>
<evidence type="ECO:0000313" key="4">
    <source>
        <dbReference type="Proteomes" id="UP000011116"/>
    </source>
</evidence>
<keyword evidence="4" id="KW-1185">Reference proteome</keyword>
<dbReference type="Gramene" id="HORVU.MOREX.r3.6HG0625140.1">
    <property type="protein sequence ID" value="HORVU.MOREX.r3.6HG0625140.1"/>
    <property type="gene ID" value="HORVU.MOREX.r3.6HG0625140"/>
</dbReference>
<evidence type="ECO:0000256" key="1">
    <source>
        <dbReference type="SAM" id="MobiDB-lite"/>
    </source>
</evidence>
<feature type="signal peptide" evidence="2">
    <location>
        <begin position="1"/>
        <end position="24"/>
    </location>
</feature>
<dbReference type="Proteomes" id="UP000011116">
    <property type="component" value="Chromosome 6H"/>
</dbReference>
<name>A0A8I6Z4G4_HORVV</name>
<reference evidence="3" key="3">
    <citation type="submission" date="2022-01" db="UniProtKB">
        <authorList>
            <consortium name="EnsemblPlants"/>
        </authorList>
    </citation>
    <scope>IDENTIFICATION</scope>
    <source>
        <strain evidence="3">subsp. vulgare</strain>
    </source>
</reference>
<proteinExistence type="predicted"/>